<evidence type="ECO:0000259" key="6">
    <source>
        <dbReference type="PROSITE" id="PS51005"/>
    </source>
</evidence>
<feature type="region of interest" description="Disordered" evidence="5">
    <location>
        <begin position="192"/>
        <end position="236"/>
    </location>
</feature>
<dbReference type="SUPFAM" id="SSF101941">
    <property type="entry name" value="NAC domain"/>
    <property type="match status" value="1"/>
</dbReference>
<organism evidence="7 8">
    <name type="scientific">Abeliophyllum distichum</name>
    <dbReference type="NCBI Taxonomy" id="126358"/>
    <lineage>
        <taxon>Eukaryota</taxon>
        <taxon>Viridiplantae</taxon>
        <taxon>Streptophyta</taxon>
        <taxon>Embryophyta</taxon>
        <taxon>Tracheophyta</taxon>
        <taxon>Spermatophyta</taxon>
        <taxon>Magnoliopsida</taxon>
        <taxon>eudicotyledons</taxon>
        <taxon>Gunneridae</taxon>
        <taxon>Pentapetalae</taxon>
        <taxon>asterids</taxon>
        <taxon>lamiids</taxon>
        <taxon>Lamiales</taxon>
        <taxon>Oleaceae</taxon>
        <taxon>Forsythieae</taxon>
        <taxon>Abeliophyllum</taxon>
    </lineage>
</organism>
<sequence>MSAIDKLNFVKDGVSKLPPGFRFEPTDEEIVFQYLARKIFSHPLPASVIPEINICKFDPWELPGDSDQDRYCFSNKETSYRNGNPTCRVTSGGYWTDTGSDKQIMCSKLMPIVGIKKTFVFFKGKNSRDNSRTDWLMHEYHIAPVGNSASNVQQRTNSQDSLVQIGNWVLCHIFLKKRSNKADGIGRSSLQDFTTVETSSSEDTDSSSASSSSLLYSDSSALTEVSSNVSSDDQNA</sequence>
<evidence type="ECO:0000256" key="5">
    <source>
        <dbReference type="SAM" id="MobiDB-lite"/>
    </source>
</evidence>
<evidence type="ECO:0000256" key="2">
    <source>
        <dbReference type="ARBA" id="ARBA00023125"/>
    </source>
</evidence>
<dbReference type="InterPro" id="IPR036093">
    <property type="entry name" value="NAC_dom_sf"/>
</dbReference>
<feature type="compositionally biased region" description="Polar residues" evidence="5">
    <location>
        <begin position="224"/>
        <end position="236"/>
    </location>
</feature>
<comment type="caution">
    <text evidence="7">The sequence shown here is derived from an EMBL/GenBank/DDBJ whole genome shotgun (WGS) entry which is preliminary data.</text>
</comment>
<evidence type="ECO:0000256" key="1">
    <source>
        <dbReference type="ARBA" id="ARBA00023015"/>
    </source>
</evidence>
<dbReference type="PANTHER" id="PTHR31719">
    <property type="entry name" value="NAC TRANSCRIPTION FACTOR 56"/>
    <property type="match status" value="1"/>
</dbReference>
<gene>
    <name evidence="7" type="ORF">Adt_27814</name>
</gene>
<dbReference type="InterPro" id="IPR003441">
    <property type="entry name" value="NAC-dom"/>
</dbReference>
<evidence type="ECO:0000313" key="8">
    <source>
        <dbReference type="Proteomes" id="UP001604336"/>
    </source>
</evidence>
<keyword evidence="1" id="KW-0805">Transcription regulation</keyword>
<dbReference type="Gene3D" id="2.170.150.80">
    <property type="entry name" value="NAC domain"/>
    <property type="match status" value="1"/>
</dbReference>
<evidence type="ECO:0000256" key="4">
    <source>
        <dbReference type="ARBA" id="ARBA00023242"/>
    </source>
</evidence>
<protein>
    <submittedName>
        <fullName evidence="7">NAC domain containing protein 83</fullName>
    </submittedName>
</protein>
<dbReference type="Pfam" id="PF02365">
    <property type="entry name" value="NAM"/>
    <property type="match status" value="1"/>
</dbReference>
<keyword evidence="4" id="KW-0539">Nucleus</keyword>
<dbReference type="PROSITE" id="PS51005">
    <property type="entry name" value="NAC"/>
    <property type="match status" value="1"/>
</dbReference>
<evidence type="ECO:0000256" key="3">
    <source>
        <dbReference type="ARBA" id="ARBA00023163"/>
    </source>
</evidence>
<keyword evidence="8" id="KW-1185">Reference proteome</keyword>
<dbReference type="EMBL" id="JBFOLK010000008">
    <property type="protein sequence ID" value="KAL2492186.1"/>
    <property type="molecule type" value="Genomic_DNA"/>
</dbReference>
<feature type="compositionally biased region" description="Low complexity" evidence="5">
    <location>
        <begin position="206"/>
        <end position="223"/>
    </location>
</feature>
<keyword evidence="3" id="KW-0804">Transcription</keyword>
<name>A0ABD1RUT2_9LAMI</name>
<proteinExistence type="predicted"/>
<accession>A0ABD1RUT2</accession>
<dbReference type="Proteomes" id="UP001604336">
    <property type="component" value="Unassembled WGS sequence"/>
</dbReference>
<reference evidence="8" key="1">
    <citation type="submission" date="2024-07" db="EMBL/GenBank/DDBJ databases">
        <title>Two chromosome-level genome assemblies of Korean endemic species Abeliophyllum distichum and Forsythia ovata (Oleaceae).</title>
        <authorList>
            <person name="Jang H."/>
        </authorList>
    </citation>
    <scope>NUCLEOTIDE SEQUENCE [LARGE SCALE GENOMIC DNA]</scope>
</reference>
<dbReference type="PANTHER" id="PTHR31719:SF130">
    <property type="entry name" value="NAC DOMAIN-CONTAINING PROTEIN 18"/>
    <property type="match status" value="1"/>
</dbReference>
<feature type="domain" description="NAC" evidence="6">
    <location>
        <begin position="17"/>
        <end position="176"/>
    </location>
</feature>
<keyword evidence="2" id="KW-0238">DNA-binding</keyword>
<evidence type="ECO:0000313" key="7">
    <source>
        <dbReference type="EMBL" id="KAL2492186.1"/>
    </source>
</evidence>
<dbReference type="GO" id="GO:0003677">
    <property type="term" value="F:DNA binding"/>
    <property type="evidence" value="ECO:0007669"/>
    <property type="project" value="UniProtKB-KW"/>
</dbReference>
<dbReference type="AlphaFoldDB" id="A0ABD1RUT2"/>